<dbReference type="RefSeq" id="WP_168937721.1">
    <property type="nucleotide sequence ID" value="NZ_DYUU01000054.1"/>
</dbReference>
<keyword evidence="5" id="KW-0560">Oxidoreductase</keyword>
<feature type="domain" description="Acyl-CoA dehydrogenase/oxidase C-terminal" evidence="6">
    <location>
        <begin position="189"/>
        <end position="313"/>
    </location>
</feature>
<dbReference type="Gene3D" id="1.20.140.10">
    <property type="entry name" value="Butyryl-CoA Dehydrogenase, subunit A, domain 3"/>
    <property type="match status" value="1"/>
</dbReference>
<gene>
    <name evidence="7" type="ORF">HF852_06430</name>
</gene>
<evidence type="ECO:0000256" key="5">
    <source>
        <dbReference type="ARBA" id="ARBA00023002"/>
    </source>
</evidence>
<evidence type="ECO:0000256" key="4">
    <source>
        <dbReference type="ARBA" id="ARBA00022827"/>
    </source>
</evidence>
<proteinExistence type="inferred from homology"/>
<keyword evidence="3" id="KW-0285">Flavoprotein</keyword>
<accession>A0A7X9SWG8</accession>
<comment type="similarity">
    <text evidence="2">Belongs to the acyl-CoA dehydrogenase family.</text>
</comment>
<dbReference type="GO" id="GO:0050660">
    <property type="term" value="F:flavin adenine dinucleotide binding"/>
    <property type="evidence" value="ECO:0007669"/>
    <property type="project" value="InterPro"/>
</dbReference>
<dbReference type="PANTHER" id="PTHR48083">
    <property type="entry name" value="MEDIUM-CHAIN SPECIFIC ACYL-COA DEHYDROGENASE, MITOCHONDRIAL-RELATED"/>
    <property type="match status" value="1"/>
</dbReference>
<dbReference type="Proteomes" id="UP000589552">
    <property type="component" value="Unassembled WGS sequence"/>
</dbReference>
<evidence type="ECO:0000256" key="2">
    <source>
        <dbReference type="ARBA" id="ARBA00009347"/>
    </source>
</evidence>
<dbReference type="InterPro" id="IPR009075">
    <property type="entry name" value="AcylCo_DH/oxidase_C"/>
</dbReference>
<organism evidence="7 8">
    <name type="scientific">Corynebacterium xerosis</name>
    <dbReference type="NCBI Taxonomy" id="1725"/>
    <lineage>
        <taxon>Bacteria</taxon>
        <taxon>Bacillati</taxon>
        <taxon>Actinomycetota</taxon>
        <taxon>Actinomycetes</taxon>
        <taxon>Mycobacteriales</taxon>
        <taxon>Corynebacteriaceae</taxon>
        <taxon>Corynebacterium</taxon>
    </lineage>
</organism>
<dbReference type="GO" id="GO:0005737">
    <property type="term" value="C:cytoplasm"/>
    <property type="evidence" value="ECO:0007669"/>
    <property type="project" value="TreeGrafter"/>
</dbReference>
<evidence type="ECO:0000313" key="8">
    <source>
        <dbReference type="Proteomes" id="UP000589552"/>
    </source>
</evidence>
<protein>
    <submittedName>
        <fullName evidence="7">Acyl-CoA dehydrogenase</fullName>
    </submittedName>
</protein>
<dbReference type="AlphaFoldDB" id="A0A7X9SWG8"/>
<evidence type="ECO:0000259" key="6">
    <source>
        <dbReference type="Pfam" id="PF00441"/>
    </source>
</evidence>
<name>A0A7X9SWG8_9CORY</name>
<dbReference type="EMBL" id="JABAGA010000003">
    <property type="protein sequence ID" value="NMF09235.1"/>
    <property type="molecule type" value="Genomic_DNA"/>
</dbReference>
<comment type="cofactor">
    <cofactor evidence="1">
        <name>FAD</name>
        <dbReference type="ChEBI" id="CHEBI:57692"/>
    </cofactor>
</comment>
<dbReference type="InterPro" id="IPR050741">
    <property type="entry name" value="Acyl-CoA_dehydrogenase"/>
</dbReference>
<dbReference type="InterPro" id="IPR036250">
    <property type="entry name" value="AcylCo_DH-like_C"/>
</dbReference>
<reference evidence="7 8" key="1">
    <citation type="submission" date="2020-04" db="EMBL/GenBank/DDBJ databases">
        <authorList>
            <person name="Hitch T.C.A."/>
            <person name="Wylensek D."/>
            <person name="Clavel T."/>
        </authorList>
    </citation>
    <scope>NUCLEOTIDE SEQUENCE [LARGE SCALE GENOMIC DNA]</scope>
    <source>
        <strain evidence="7 8">BL-383-APC-2I</strain>
    </source>
</reference>
<evidence type="ECO:0000313" key="7">
    <source>
        <dbReference type="EMBL" id="NMF09235.1"/>
    </source>
</evidence>
<dbReference type="SUPFAM" id="SSF47203">
    <property type="entry name" value="Acyl-CoA dehydrogenase C-terminal domain-like"/>
    <property type="match status" value="1"/>
</dbReference>
<keyword evidence="4" id="KW-0274">FAD</keyword>
<dbReference type="InterPro" id="IPR009100">
    <property type="entry name" value="AcylCoA_DH/oxidase_NM_dom_sf"/>
</dbReference>
<dbReference type="Gene3D" id="1.10.540.10">
    <property type="entry name" value="Acyl-CoA dehydrogenase/oxidase, N-terminal domain"/>
    <property type="match status" value="1"/>
</dbReference>
<dbReference type="InterPro" id="IPR037069">
    <property type="entry name" value="AcylCoA_DH/ox_N_sf"/>
</dbReference>
<sequence>MSIIDNTVDKELIDLVDSLFGQAADSGEDHRSIWGTLSELGLARLTGDESSGGSGAGWGEAAALLSGAAAKGVPVPYVETDLLAGWLLEQAGLPVDDRPRTVAIVDADGRGHRVAWAREVSSIVVVQAKEDGWAVSDVPAESVEIVDHPALGREPRAGIRVDVAKLDQAESGSLSDAQFAVHQLRGALARSLQTVAALETAADLAKEYVVTRHQFGRPLAKFQSVQNLIVDAVAEATLARSAVDEALYEAIETGLEGPDSVFRVAVAKSVVGRAASVVVRNTHQALGAIGTTEEHSLHKFTNAALTWRSEFGSIRVWEEALGAAAGAGSVDDVWAMVVGAGPVTAPAVGR</sequence>
<dbReference type="GO" id="GO:0033539">
    <property type="term" value="P:fatty acid beta-oxidation using acyl-CoA dehydrogenase"/>
    <property type="evidence" value="ECO:0007669"/>
    <property type="project" value="TreeGrafter"/>
</dbReference>
<dbReference type="Pfam" id="PF00441">
    <property type="entry name" value="Acyl-CoA_dh_1"/>
    <property type="match status" value="1"/>
</dbReference>
<dbReference type="PANTHER" id="PTHR48083:SF2">
    <property type="entry name" value="MEDIUM-CHAIN SPECIFIC ACYL-COA DEHYDROGENASE, MITOCHONDRIAL"/>
    <property type="match status" value="1"/>
</dbReference>
<dbReference type="GO" id="GO:0003995">
    <property type="term" value="F:acyl-CoA dehydrogenase activity"/>
    <property type="evidence" value="ECO:0007669"/>
    <property type="project" value="TreeGrafter"/>
</dbReference>
<evidence type="ECO:0000256" key="1">
    <source>
        <dbReference type="ARBA" id="ARBA00001974"/>
    </source>
</evidence>
<evidence type="ECO:0000256" key="3">
    <source>
        <dbReference type="ARBA" id="ARBA00022630"/>
    </source>
</evidence>
<comment type="caution">
    <text evidence="7">The sequence shown here is derived from an EMBL/GenBank/DDBJ whole genome shotgun (WGS) entry which is preliminary data.</text>
</comment>
<dbReference type="SUPFAM" id="SSF56645">
    <property type="entry name" value="Acyl-CoA dehydrogenase NM domain-like"/>
    <property type="match status" value="1"/>
</dbReference>